<dbReference type="SMART" id="SM00219">
    <property type="entry name" value="TyrKc"/>
    <property type="match status" value="1"/>
</dbReference>
<sequence length="1244" mass="139126">MTFSIITVILVAIIVGTSVRLERNSCLAFDVYFPTTSVKFKLPLNEESESIFSKIPLACVHVLTVADNAVAKDYIYSLEENQLLRINGSSGEVYMRTDYKPLNQSAKYVITAFPRNQDTDGELMQVAHLTLELEPQSLPDYCAELEHICFWSSAHYTIAESDRVNGMPFQPVLIGALNSRAAKYLCPHMEVKYALTTGSSYFALKQNLLYTKQPLDHDEFNGIFAHGGQLQTRISCKVRLSTQEQREFVRTYNVTLLDRNDNGPQLQEKGAQLNFYLDQPYFKEHEAVGEKIIYLDKDTMVANGHLTYAIYNDSKGLVQPDCSAYEADHTGRPHTIVSCQLRFSRNGILRETPYCFTLEASDKTIDRRANATNKATAYICLHVDVEKVHEADQLPVALALRARKQSRIFDSVSETMHTEGGGMQPIGIDYEKDVFVHRAAAAFYRVAQPESFLDLLRMRSVQFGIEEDRSGAFGITTVGGIVYVKDPLALEHAPETVYFLNVTWQDMQTRAFVINIHLVEGRPLNASCELKIKSRTQTCAQVKYQSQCGKFCGLATNGGGCAWRGSSLAMFGRNYGSCVPDVRYCPDHVCDALEQLNPYACPQDCTPADRIVGPHTSNENKRGILSGSGTCICEDNGKCSCAPLAEEKLKRTRKRKNETNMELENGVLAGSLLPTLSADPQNDVLSVVTVAGFECDKSCILIAISCPVIFLVLVLCLLFTRRNMLHRGLGKQSQTPASKKVLPPDADACDTKNGDLPLMPLEGGFKFESNDTKWEFPRAHLELDTVLGEGEFGKVVKGYATEIAGLSGVTTVAVKMLKKGANSVEYMALLSEFQLLQEVSHPNVIKLLGACTQTETPLLIIEYARHGSLRSYLRLSRKIECAGVDFTDGVEPVTAKDMLTFAWQICKGMAYLTEIKLVHRDLAARNVLLADGKICKISDFGLTRDVYEDDAYLKRSRDRVPVKWMAPESLADHVYTTKSDVWAFGVLCWELITLGASPYPGIPPQNLYHLLKTGYRMERPENCSDAIYSIVRTCWTDEPNTRPSFKYLASEFEKLLGNNAKYIELETNAVSNPVYCGDEAALMPNGYSQELGEPDSLDHLWCPPKITYDTHDLSYSRTQSTTFGSEFQPPPGYDLPRPLIEAKTTEQILRYENDLRFPLNIRKSSCTPSYSNMTSGSALPHYAVPVKRGRSYLDMANNTLIPDNLDNRDFEKHLSKTISFRFSSLLNLKEPEHSHEQRQAEDAV</sequence>
<evidence type="ECO:0000256" key="3">
    <source>
        <dbReference type="ARBA" id="ARBA00051243"/>
    </source>
</evidence>
<keyword evidence="2" id="KW-0472">Membrane</keyword>
<dbReference type="FunFam" id="3.30.200.20:FF:000690">
    <property type="entry name" value="Receptor tyrosine kinase"/>
    <property type="match status" value="1"/>
</dbReference>
<dbReference type="PROSITE" id="PS00232">
    <property type="entry name" value="CADHERIN_1"/>
    <property type="match status" value="1"/>
</dbReference>
<keyword evidence="8" id="KW-0808">Transferase</keyword>
<dbReference type="SUPFAM" id="SSF56112">
    <property type="entry name" value="Protein kinase-like (PK-like)"/>
    <property type="match status" value="1"/>
</dbReference>
<dbReference type="FunFam" id="1.10.510.10:FF:000462">
    <property type="entry name" value="Receptor tyrosine kinase"/>
    <property type="match status" value="1"/>
</dbReference>
<keyword evidence="8" id="KW-0675">Receptor</keyword>
<keyword evidence="7" id="KW-1185">Reference proteome</keyword>
<dbReference type="InterPro" id="IPR020635">
    <property type="entry name" value="Tyr_kinase_cat_dom"/>
</dbReference>
<keyword evidence="5" id="KW-0732">Signal</keyword>
<proteinExistence type="predicted"/>
<comment type="subcellular location">
    <subcellularLocation>
        <location evidence="1">Membrane</location>
        <topology evidence="1">Single-pass membrane protein</topology>
    </subcellularLocation>
</comment>
<dbReference type="GO" id="GO:0043235">
    <property type="term" value="C:receptor complex"/>
    <property type="evidence" value="ECO:0007669"/>
    <property type="project" value="TreeGrafter"/>
</dbReference>
<accession>A0A6J2TWM5</accession>
<dbReference type="PRINTS" id="PR00109">
    <property type="entry name" value="TYRKINASE"/>
</dbReference>
<evidence type="ECO:0000313" key="8">
    <source>
        <dbReference type="RefSeq" id="XP_030380544.1"/>
    </source>
</evidence>
<dbReference type="PANTHER" id="PTHR24416">
    <property type="entry name" value="TYROSINE-PROTEIN KINASE RECEPTOR"/>
    <property type="match status" value="1"/>
</dbReference>
<dbReference type="InterPro" id="IPR001245">
    <property type="entry name" value="Ser-Thr/Tyr_kinase_cat_dom"/>
</dbReference>
<dbReference type="PROSITE" id="PS50011">
    <property type="entry name" value="PROTEIN_KINASE_DOM"/>
    <property type="match status" value="1"/>
</dbReference>
<feature type="domain" description="Protein kinase" evidence="6">
    <location>
        <begin position="781"/>
        <end position="1056"/>
    </location>
</feature>
<dbReference type="AlphaFoldDB" id="A0A6J2TWM5"/>
<feature type="chain" id="PRO_5027117166" evidence="5">
    <location>
        <begin position="19"/>
        <end position="1244"/>
    </location>
</feature>
<organism evidence="7 8">
    <name type="scientific">Drosophila lebanonensis</name>
    <name type="common">Fruit fly</name>
    <name type="synonym">Scaptodrosophila lebanonensis</name>
    <dbReference type="NCBI Taxonomy" id="7225"/>
    <lineage>
        <taxon>Eukaryota</taxon>
        <taxon>Metazoa</taxon>
        <taxon>Ecdysozoa</taxon>
        <taxon>Arthropoda</taxon>
        <taxon>Hexapoda</taxon>
        <taxon>Insecta</taxon>
        <taxon>Pterygota</taxon>
        <taxon>Neoptera</taxon>
        <taxon>Endopterygota</taxon>
        <taxon>Diptera</taxon>
        <taxon>Brachycera</taxon>
        <taxon>Muscomorpha</taxon>
        <taxon>Ephydroidea</taxon>
        <taxon>Drosophilidae</taxon>
        <taxon>Scaptodrosophila</taxon>
    </lineage>
</organism>
<keyword evidence="8" id="KW-0418">Kinase</keyword>
<gene>
    <name evidence="8" type="primary">LOC115628525</name>
</gene>
<dbReference type="InterPro" id="IPR050122">
    <property type="entry name" value="RTK"/>
</dbReference>
<dbReference type="GO" id="GO:0007169">
    <property type="term" value="P:cell surface receptor protein tyrosine kinase signaling pathway"/>
    <property type="evidence" value="ECO:0007669"/>
    <property type="project" value="TreeGrafter"/>
</dbReference>
<feature type="signal peptide" evidence="5">
    <location>
        <begin position="1"/>
        <end position="18"/>
    </location>
</feature>
<dbReference type="PANTHER" id="PTHR24416:SF617">
    <property type="entry name" value="RET ONCOGENE, ISOFORM A"/>
    <property type="match status" value="1"/>
</dbReference>
<dbReference type="InterPro" id="IPR008266">
    <property type="entry name" value="Tyr_kinase_AS"/>
</dbReference>
<evidence type="ECO:0000256" key="4">
    <source>
        <dbReference type="PROSITE-ProRule" id="PRU10141"/>
    </source>
</evidence>
<dbReference type="InterPro" id="IPR011009">
    <property type="entry name" value="Kinase-like_dom_sf"/>
</dbReference>
<keyword evidence="4" id="KW-0067">ATP-binding</keyword>
<name>A0A6J2TWM5_DROLE</name>
<evidence type="ECO:0000259" key="6">
    <source>
        <dbReference type="PROSITE" id="PS50011"/>
    </source>
</evidence>
<dbReference type="Proteomes" id="UP000504634">
    <property type="component" value="Unplaced"/>
</dbReference>
<dbReference type="GO" id="GO:0004714">
    <property type="term" value="F:transmembrane receptor protein tyrosine kinase activity"/>
    <property type="evidence" value="ECO:0007669"/>
    <property type="project" value="UniProtKB-EC"/>
</dbReference>
<evidence type="ECO:0000256" key="2">
    <source>
        <dbReference type="ARBA" id="ARBA00023136"/>
    </source>
</evidence>
<dbReference type="Pfam" id="PF07714">
    <property type="entry name" value="PK_Tyr_Ser-Thr"/>
    <property type="match status" value="1"/>
</dbReference>
<dbReference type="Gene3D" id="1.10.510.10">
    <property type="entry name" value="Transferase(Phosphotransferase) domain 1"/>
    <property type="match status" value="1"/>
</dbReference>
<keyword evidence="4" id="KW-0547">Nucleotide-binding</keyword>
<dbReference type="InterPro" id="IPR000719">
    <property type="entry name" value="Prot_kinase_dom"/>
</dbReference>
<dbReference type="Pfam" id="PF22540">
    <property type="entry name" value="RET_CRD"/>
    <property type="match status" value="1"/>
</dbReference>
<dbReference type="InterPro" id="IPR017441">
    <property type="entry name" value="Protein_kinase_ATP_BS"/>
</dbReference>
<dbReference type="GO" id="GO:0007155">
    <property type="term" value="P:cell adhesion"/>
    <property type="evidence" value="ECO:0007669"/>
    <property type="project" value="InterPro"/>
</dbReference>
<evidence type="ECO:0000256" key="1">
    <source>
        <dbReference type="ARBA" id="ARBA00004167"/>
    </source>
</evidence>
<dbReference type="GO" id="GO:0005524">
    <property type="term" value="F:ATP binding"/>
    <property type="evidence" value="ECO:0007669"/>
    <property type="project" value="UniProtKB-UniRule"/>
</dbReference>
<protein>
    <submittedName>
        <fullName evidence="8">Proto-oncogene tyrosine-protein kinase receptor Ret</fullName>
    </submittedName>
</protein>
<dbReference type="OrthoDB" id="3256376at2759"/>
<dbReference type="GO" id="GO:0005886">
    <property type="term" value="C:plasma membrane"/>
    <property type="evidence" value="ECO:0007669"/>
    <property type="project" value="InterPro"/>
</dbReference>
<dbReference type="Gene3D" id="3.30.200.20">
    <property type="entry name" value="Phosphorylase Kinase, domain 1"/>
    <property type="match status" value="1"/>
</dbReference>
<feature type="binding site" evidence="4">
    <location>
        <position position="815"/>
    </location>
    <ligand>
        <name>ATP</name>
        <dbReference type="ChEBI" id="CHEBI:30616"/>
    </ligand>
</feature>
<dbReference type="InterPro" id="IPR020894">
    <property type="entry name" value="Cadherin_CS"/>
</dbReference>
<dbReference type="RefSeq" id="XP_030380544.1">
    <property type="nucleotide sequence ID" value="XM_030524684.1"/>
</dbReference>
<dbReference type="GeneID" id="115628525"/>
<dbReference type="PROSITE" id="PS00109">
    <property type="entry name" value="PROTEIN_KINASE_TYR"/>
    <property type="match status" value="1"/>
</dbReference>
<evidence type="ECO:0000313" key="7">
    <source>
        <dbReference type="Proteomes" id="UP000504634"/>
    </source>
</evidence>
<comment type="catalytic activity">
    <reaction evidence="3">
        <text>L-tyrosyl-[protein] + ATP = O-phospho-L-tyrosyl-[protein] + ADP + H(+)</text>
        <dbReference type="Rhea" id="RHEA:10596"/>
        <dbReference type="Rhea" id="RHEA-COMP:10136"/>
        <dbReference type="Rhea" id="RHEA-COMP:20101"/>
        <dbReference type="ChEBI" id="CHEBI:15378"/>
        <dbReference type="ChEBI" id="CHEBI:30616"/>
        <dbReference type="ChEBI" id="CHEBI:46858"/>
        <dbReference type="ChEBI" id="CHEBI:61978"/>
        <dbReference type="ChEBI" id="CHEBI:456216"/>
        <dbReference type="EC" id="2.7.10.1"/>
    </reaction>
</comment>
<evidence type="ECO:0000256" key="5">
    <source>
        <dbReference type="SAM" id="SignalP"/>
    </source>
</evidence>
<dbReference type="InterPro" id="IPR055162">
    <property type="entry name" value="RET_CRD"/>
</dbReference>
<dbReference type="PROSITE" id="PS00107">
    <property type="entry name" value="PROTEIN_KINASE_ATP"/>
    <property type="match status" value="1"/>
</dbReference>
<reference evidence="8" key="1">
    <citation type="submission" date="2025-08" db="UniProtKB">
        <authorList>
            <consortium name="RefSeq"/>
        </authorList>
    </citation>
    <scope>IDENTIFICATION</scope>
    <source>
        <strain evidence="8">11010-0011.00</strain>
        <tissue evidence="8">Whole body</tissue>
    </source>
</reference>